<dbReference type="InterPro" id="IPR037475">
    <property type="entry name" value="Sos7"/>
</dbReference>
<sequence length="374" mass="44115">MSENTSQELKDELSSIQKNSINYSILTSDQDFHNANIKLNNPKLIKDELLHYQNIFSKLKFLYLEQETRDIFLREISEINYKLPPKESNFINEIEFESFNQETQISKQRLKKNKQKMYNKISQLELITNDTDLLYTNYSNRSRQIQQLLNDEINSLELKINDELMMQNDNQTIMEYMMDSRPSSSVSEMISLSQNNENHNHNHNNQDQVNDNDILKKNAIDKLHEINNDINEITKQYENNLYQIEIITKKLNDLNDILKNLKPREYKDDKLQKYTKWSIEMNEILTKLSIINKVELNKEEGTTSGNEYRLSISYGDSGTNNLIIKYHEGDWKIVSLQGYKDNNNNNKLISKINSLGNQNDFFKAIAQFIVELTK</sequence>
<dbReference type="GO" id="GO:0034501">
    <property type="term" value="P:protein localization to kinetochore"/>
    <property type="evidence" value="ECO:0007669"/>
    <property type="project" value="InterPro"/>
</dbReference>
<dbReference type="PANTHER" id="PTHR37329">
    <property type="entry name" value="KINETOCHORE PROTEIN SOS7"/>
    <property type="match status" value="1"/>
</dbReference>
<dbReference type="Proteomes" id="UP000536275">
    <property type="component" value="Unassembled WGS sequence"/>
</dbReference>
<dbReference type="Pfam" id="PF20882">
    <property type="entry name" value="Sos7"/>
    <property type="match status" value="1"/>
</dbReference>
<evidence type="ECO:0000313" key="4">
    <source>
        <dbReference type="Proteomes" id="UP000536275"/>
    </source>
</evidence>
<dbReference type="GO" id="GO:0000776">
    <property type="term" value="C:kinetochore"/>
    <property type="evidence" value="ECO:0007669"/>
    <property type="project" value="InterPro"/>
</dbReference>
<gene>
    <name evidence="3" type="ORF">FOB64_004162</name>
</gene>
<dbReference type="GO" id="GO:0051315">
    <property type="term" value="P:attachment of mitotic spindle microtubules to kinetochore"/>
    <property type="evidence" value="ECO:0007669"/>
    <property type="project" value="TreeGrafter"/>
</dbReference>
<keyword evidence="1" id="KW-0175">Coiled coil</keyword>
<dbReference type="AlphaFoldDB" id="A0A8H6F2C6"/>
<evidence type="ECO:0000313" key="3">
    <source>
        <dbReference type="EMBL" id="KAF6066689.1"/>
    </source>
</evidence>
<evidence type="ECO:0000256" key="1">
    <source>
        <dbReference type="SAM" id="Coils"/>
    </source>
</evidence>
<proteinExistence type="predicted"/>
<organism evidence="3 4">
    <name type="scientific">Candida albicans</name>
    <name type="common">Yeast</name>
    <dbReference type="NCBI Taxonomy" id="5476"/>
    <lineage>
        <taxon>Eukaryota</taxon>
        <taxon>Fungi</taxon>
        <taxon>Dikarya</taxon>
        <taxon>Ascomycota</taxon>
        <taxon>Saccharomycotina</taxon>
        <taxon>Pichiomycetes</taxon>
        <taxon>Debaryomycetaceae</taxon>
        <taxon>Candida/Lodderomyces clade</taxon>
        <taxon>Candida</taxon>
    </lineage>
</organism>
<reference evidence="3 4" key="1">
    <citation type="submission" date="2020-03" db="EMBL/GenBank/DDBJ databases">
        <title>FDA dAtabase for Regulatory Grade micrObial Sequences (FDA-ARGOS): Supporting development and validation of Infectious Disease Dx tests.</title>
        <authorList>
            <person name="Campos J."/>
            <person name="Goldberg B."/>
            <person name="Tallon L."/>
            <person name="Sadzewicz L."/>
            <person name="Vavikolanu K."/>
            <person name="Mehta A."/>
            <person name="Aluvathingal J."/>
            <person name="Nadendla S."/>
            <person name="Nandy P."/>
            <person name="Geyer C."/>
            <person name="Yan Y."/>
            <person name="Sichtig H."/>
        </authorList>
    </citation>
    <scope>NUCLEOTIDE SEQUENCE [LARGE SCALE GENOMIC DNA]</scope>
    <source>
        <strain evidence="3 4">FDAARGOS_656</strain>
    </source>
</reference>
<dbReference type="PANTHER" id="PTHR37329:SF1">
    <property type="entry name" value="KINETOCHORE PROTEIN SOS7"/>
    <property type="match status" value="1"/>
</dbReference>
<feature type="domain" description="Kinetochore protein Sos7 coiled-coil" evidence="2">
    <location>
        <begin position="55"/>
        <end position="130"/>
    </location>
</feature>
<comment type="caution">
    <text evidence="3">The sequence shown here is derived from an EMBL/GenBank/DDBJ whole genome shotgun (WGS) entry which is preliminary data.</text>
</comment>
<dbReference type="EMBL" id="JABWAD010000055">
    <property type="protein sequence ID" value="KAF6066689.1"/>
    <property type="molecule type" value="Genomic_DNA"/>
</dbReference>
<evidence type="ECO:0000259" key="2">
    <source>
        <dbReference type="Pfam" id="PF20882"/>
    </source>
</evidence>
<name>A0A8H6F2C6_CANAX</name>
<feature type="coiled-coil region" evidence="1">
    <location>
        <begin position="100"/>
        <end position="127"/>
    </location>
</feature>
<dbReference type="InterPro" id="IPR048781">
    <property type="entry name" value="Sos7_CC"/>
</dbReference>
<protein>
    <recommendedName>
        <fullName evidence="2">Kinetochore protein Sos7 coiled-coil domain-containing protein</fullName>
    </recommendedName>
</protein>
<accession>A0A8H6F2C6</accession>